<keyword evidence="3" id="KW-1185">Reference proteome</keyword>
<dbReference type="OrthoDB" id="6359816at2759"/>
<dbReference type="AlphaFoldDB" id="A0A2S5BA76"/>
<organism evidence="2 3">
    <name type="scientific">Rhodotorula taiwanensis</name>
    <dbReference type="NCBI Taxonomy" id="741276"/>
    <lineage>
        <taxon>Eukaryota</taxon>
        <taxon>Fungi</taxon>
        <taxon>Dikarya</taxon>
        <taxon>Basidiomycota</taxon>
        <taxon>Pucciniomycotina</taxon>
        <taxon>Microbotryomycetes</taxon>
        <taxon>Sporidiobolales</taxon>
        <taxon>Sporidiobolaceae</taxon>
        <taxon>Rhodotorula</taxon>
    </lineage>
</organism>
<protein>
    <recommendedName>
        <fullName evidence="4">BTB domain-containing protein</fullName>
    </recommendedName>
</protein>
<comment type="caution">
    <text evidence="2">The sequence shown here is derived from an EMBL/GenBank/DDBJ whole genome shotgun (WGS) entry which is preliminary data.</text>
</comment>
<gene>
    <name evidence="2" type="ORF">BMF94_3221</name>
</gene>
<evidence type="ECO:0000256" key="1">
    <source>
        <dbReference type="SAM" id="MobiDB-lite"/>
    </source>
</evidence>
<accession>A0A2S5BA76</accession>
<dbReference type="Proteomes" id="UP000237144">
    <property type="component" value="Unassembled WGS sequence"/>
</dbReference>
<sequence length="486" mass="53636">MPPSCTVTEASVEASASVRFTWEFEANLDFAPGDVFKSQPQYSAPLDGEWFFRIRGLSQEPSTISFELEHGPLERGSLGDRVDVTMDLEWLDTAEGSAVPLWSFTLAPSSQPSGTSEGTSYGFGSVMELDPPEECPLDLYRSTRRFRFSISIDKDLEATPAGTHGTPFHDQSKALRLTANFHHDLCLHFPNARTRSTDLWVNSSMLSHTSPYFDGLLAAGWAETAETAETAASGPFEKDAGRPPTASRDSTLCADETIWDDSDDDTAVLSKERSVAGPSTHFRKVNVTEAAPATYSAVLLYLQSGYIAFAPLSSSSPATAAWESSDGSDEEIFGRLGRRACSTRGKWSCRAVGSYGINIRLRHCPSGPAGSSCILLGNEQLAHILQIRELQKLALARIYEELDVQNVLIELQSPVASAFDDVRRVITDFVVRNWTAVVQTLMWAQFHNKFINGEIEARLIYAGLIERFILLREPYHDQAPRLTQLH</sequence>
<dbReference type="EMBL" id="PJQD01000035">
    <property type="protein sequence ID" value="POY73685.1"/>
    <property type="molecule type" value="Genomic_DNA"/>
</dbReference>
<evidence type="ECO:0000313" key="3">
    <source>
        <dbReference type="Proteomes" id="UP000237144"/>
    </source>
</evidence>
<dbReference type="Gene3D" id="3.30.710.10">
    <property type="entry name" value="Potassium Channel Kv1.1, Chain A"/>
    <property type="match status" value="1"/>
</dbReference>
<name>A0A2S5BA76_9BASI</name>
<feature type="region of interest" description="Disordered" evidence="1">
    <location>
        <begin position="228"/>
        <end position="249"/>
    </location>
</feature>
<dbReference type="InterPro" id="IPR011333">
    <property type="entry name" value="SKP1/BTB/POZ_sf"/>
</dbReference>
<evidence type="ECO:0000313" key="2">
    <source>
        <dbReference type="EMBL" id="POY73685.1"/>
    </source>
</evidence>
<proteinExistence type="predicted"/>
<reference evidence="2 3" key="1">
    <citation type="journal article" date="2018" name="Front. Microbiol.">
        <title>Prospects for Fungal Bioremediation of Acidic Radioactive Waste Sites: Characterization and Genome Sequence of Rhodotorula taiwanensis MD1149.</title>
        <authorList>
            <person name="Tkavc R."/>
            <person name="Matrosova V.Y."/>
            <person name="Grichenko O.E."/>
            <person name="Gostincar C."/>
            <person name="Volpe R.P."/>
            <person name="Klimenkova P."/>
            <person name="Gaidamakova E.K."/>
            <person name="Zhou C.E."/>
            <person name="Stewart B.J."/>
            <person name="Lyman M.G."/>
            <person name="Malfatti S.A."/>
            <person name="Rubinfeld B."/>
            <person name="Courtot M."/>
            <person name="Singh J."/>
            <person name="Dalgard C.L."/>
            <person name="Hamilton T."/>
            <person name="Frey K.G."/>
            <person name="Gunde-Cimerman N."/>
            <person name="Dugan L."/>
            <person name="Daly M.J."/>
        </authorList>
    </citation>
    <scope>NUCLEOTIDE SEQUENCE [LARGE SCALE GENOMIC DNA]</scope>
    <source>
        <strain evidence="2 3">MD1149</strain>
    </source>
</reference>
<evidence type="ECO:0008006" key="4">
    <source>
        <dbReference type="Google" id="ProtNLM"/>
    </source>
</evidence>